<reference evidence="2 3" key="1">
    <citation type="journal article" date="2023" name="Plants (Basel)">
        <title>Bridging the Gap: Combining Genomics and Transcriptomics Approaches to Understand Stylosanthes scabra, an Orphan Legume from the Brazilian Caatinga.</title>
        <authorList>
            <person name="Ferreira-Neto J.R.C."/>
            <person name="da Silva M.D."/>
            <person name="Binneck E."/>
            <person name="de Melo N.F."/>
            <person name="da Silva R.H."/>
            <person name="de Melo A.L.T.M."/>
            <person name="Pandolfi V."/>
            <person name="Bustamante F.O."/>
            <person name="Brasileiro-Vidal A.C."/>
            <person name="Benko-Iseppon A.M."/>
        </authorList>
    </citation>
    <scope>NUCLEOTIDE SEQUENCE [LARGE SCALE GENOMIC DNA]</scope>
    <source>
        <tissue evidence="2">Leaves</tissue>
    </source>
</reference>
<dbReference type="Proteomes" id="UP001341840">
    <property type="component" value="Unassembled WGS sequence"/>
</dbReference>
<name>A0ABU6SKV8_9FABA</name>
<keyword evidence="3" id="KW-1185">Reference proteome</keyword>
<feature type="compositionally biased region" description="Basic and acidic residues" evidence="1">
    <location>
        <begin position="35"/>
        <end position="48"/>
    </location>
</feature>
<accession>A0ABU6SKV8</accession>
<evidence type="ECO:0000313" key="3">
    <source>
        <dbReference type="Proteomes" id="UP001341840"/>
    </source>
</evidence>
<feature type="compositionally biased region" description="Basic and acidic residues" evidence="1">
    <location>
        <begin position="55"/>
        <end position="67"/>
    </location>
</feature>
<evidence type="ECO:0000313" key="2">
    <source>
        <dbReference type="EMBL" id="MED6136578.1"/>
    </source>
</evidence>
<evidence type="ECO:0000256" key="1">
    <source>
        <dbReference type="SAM" id="MobiDB-lite"/>
    </source>
</evidence>
<organism evidence="2 3">
    <name type="scientific">Stylosanthes scabra</name>
    <dbReference type="NCBI Taxonomy" id="79078"/>
    <lineage>
        <taxon>Eukaryota</taxon>
        <taxon>Viridiplantae</taxon>
        <taxon>Streptophyta</taxon>
        <taxon>Embryophyta</taxon>
        <taxon>Tracheophyta</taxon>
        <taxon>Spermatophyta</taxon>
        <taxon>Magnoliopsida</taxon>
        <taxon>eudicotyledons</taxon>
        <taxon>Gunneridae</taxon>
        <taxon>Pentapetalae</taxon>
        <taxon>rosids</taxon>
        <taxon>fabids</taxon>
        <taxon>Fabales</taxon>
        <taxon>Fabaceae</taxon>
        <taxon>Papilionoideae</taxon>
        <taxon>50 kb inversion clade</taxon>
        <taxon>dalbergioids sensu lato</taxon>
        <taxon>Dalbergieae</taxon>
        <taxon>Pterocarpus clade</taxon>
        <taxon>Stylosanthes</taxon>
    </lineage>
</organism>
<feature type="region of interest" description="Disordered" evidence="1">
    <location>
        <begin position="1"/>
        <end position="107"/>
    </location>
</feature>
<comment type="caution">
    <text evidence="2">The sequence shown here is derived from an EMBL/GenBank/DDBJ whole genome shotgun (WGS) entry which is preliminary data.</text>
</comment>
<sequence length="165" mass="18578">MEVQSPMKRHYDLSMSRRTRKLNLPPVVAQGSNNHGDERFKNVEEKNKKMVVSPKKSDENNNGDHKSLKQLINIVDGKNSSSRNTCNNNGAGVGGEGGSNNRGRNSLGEHFNEEEKQQQLQLVVVPQNKENGLKFNKLVRRYAKVLGHFIKKPESAKKPLFKLST</sequence>
<feature type="compositionally biased region" description="Gly residues" evidence="1">
    <location>
        <begin position="91"/>
        <end position="100"/>
    </location>
</feature>
<dbReference type="EMBL" id="JASCZI010060883">
    <property type="protein sequence ID" value="MED6136578.1"/>
    <property type="molecule type" value="Genomic_DNA"/>
</dbReference>
<proteinExistence type="predicted"/>
<gene>
    <name evidence="2" type="ORF">PIB30_057329</name>
</gene>
<protein>
    <submittedName>
        <fullName evidence="2">Uncharacterized protein</fullName>
    </submittedName>
</protein>